<evidence type="ECO:0000313" key="4">
    <source>
        <dbReference type="Proteomes" id="UP000199207"/>
    </source>
</evidence>
<dbReference type="AlphaFoldDB" id="A0A1I1GKW7"/>
<dbReference type="Proteomes" id="UP000199207">
    <property type="component" value="Unassembled WGS sequence"/>
</dbReference>
<dbReference type="Pfam" id="PF04149">
    <property type="entry name" value="DUF397"/>
    <property type="match status" value="1"/>
</dbReference>
<feature type="compositionally biased region" description="Polar residues" evidence="1">
    <location>
        <begin position="11"/>
        <end position="21"/>
    </location>
</feature>
<feature type="region of interest" description="Disordered" evidence="1">
    <location>
        <begin position="1"/>
        <end position="21"/>
    </location>
</feature>
<gene>
    <name evidence="3" type="ORF">SAMN05421773_10245</name>
</gene>
<proteinExistence type="predicted"/>
<accession>A0A1I1GKW7</accession>
<dbReference type="EMBL" id="FOLM01000002">
    <property type="protein sequence ID" value="SFC12419.1"/>
    <property type="molecule type" value="Genomic_DNA"/>
</dbReference>
<keyword evidence="4" id="KW-1185">Reference proteome</keyword>
<dbReference type="STRING" id="910347.SAMN05421773_10245"/>
<evidence type="ECO:0000256" key="1">
    <source>
        <dbReference type="SAM" id="MobiDB-lite"/>
    </source>
</evidence>
<feature type="domain" description="DUF397" evidence="2">
    <location>
        <begin position="11"/>
        <end position="67"/>
    </location>
</feature>
<dbReference type="InterPro" id="IPR007278">
    <property type="entry name" value="DUF397"/>
</dbReference>
<evidence type="ECO:0000259" key="2">
    <source>
        <dbReference type="Pfam" id="PF04149"/>
    </source>
</evidence>
<sequence>MTHADLPETPDWTSSTYSQSNGGECIEWAPKHAAAHGVVPVRDSKDPRGPHLSVSPVGWAGFVAAVKNGDLGTA</sequence>
<dbReference type="RefSeq" id="WP_093837393.1">
    <property type="nucleotide sequence ID" value="NZ_FOLM01000002.1"/>
</dbReference>
<dbReference type="OrthoDB" id="4570646at2"/>
<organism evidence="3 4">
    <name type="scientific">Streptomyces aidingensis</name>
    <dbReference type="NCBI Taxonomy" id="910347"/>
    <lineage>
        <taxon>Bacteria</taxon>
        <taxon>Bacillati</taxon>
        <taxon>Actinomycetota</taxon>
        <taxon>Actinomycetes</taxon>
        <taxon>Kitasatosporales</taxon>
        <taxon>Streptomycetaceae</taxon>
        <taxon>Streptomyces</taxon>
    </lineage>
</organism>
<reference evidence="3 4" key="1">
    <citation type="submission" date="2016-10" db="EMBL/GenBank/DDBJ databases">
        <authorList>
            <person name="de Groot N.N."/>
        </authorList>
    </citation>
    <scope>NUCLEOTIDE SEQUENCE [LARGE SCALE GENOMIC DNA]</scope>
    <source>
        <strain evidence="3 4">CGMCC 4.5739</strain>
    </source>
</reference>
<name>A0A1I1GKW7_9ACTN</name>
<evidence type="ECO:0000313" key="3">
    <source>
        <dbReference type="EMBL" id="SFC12419.1"/>
    </source>
</evidence>
<protein>
    <recommendedName>
        <fullName evidence="2">DUF397 domain-containing protein</fullName>
    </recommendedName>
</protein>